<name>A0A917JJW6_9GAMM</name>
<feature type="compositionally biased region" description="Low complexity" evidence="1">
    <location>
        <begin position="425"/>
        <end position="449"/>
    </location>
</feature>
<gene>
    <name evidence="3" type="ORF">GCM10009332_08300</name>
</gene>
<dbReference type="InterPro" id="IPR021728">
    <property type="entry name" value="DUF3300"/>
</dbReference>
<feature type="compositionally biased region" description="Basic residues" evidence="1">
    <location>
        <begin position="316"/>
        <end position="325"/>
    </location>
</feature>
<reference evidence="3" key="1">
    <citation type="journal article" date="2014" name="Int. J. Syst. Evol. Microbiol.">
        <title>Complete genome sequence of Corynebacterium casei LMG S-19264T (=DSM 44701T), isolated from a smear-ripened cheese.</title>
        <authorList>
            <consortium name="US DOE Joint Genome Institute (JGI-PGF)"/>
            <person name="Walter F."/>
            <person name="Albersmeier A."/>
            <person name="Kalinowski J."/>
            <person name="Ruckert C."/>
        </authorList>
    </citation>
    <scope>NUCLEOTIDE SEQUENCE</scope>
    <source>
        <strain evidence="3">JCM 30804</strain>
    </source>
</reference>
<protein>
    <recommendedName>
        <fullName evidence="5">DUF3300 domain-containing protein</fullName>
    </recommendedName>
</protein>
<evidence type="ECO:0008006" key="5">
    <source>
        <dbReference type="Google" id="ProtNLM"/>
    </source>
</evidence>
<evidence type="ECO:0000313" key="3">
    <source>
        <dbReference type="EMBL" id="GGI73113.1"/>
    </source>
</evidence>
<dbReference type="PANTHER" id="PTHR40269">
    <property type="entry name" value="OUTER MEMBRANE PROTEIN-RELATED"/>
    <property type="match status" value="1"/>
</dbReference>
<feature type="compositionally biased region" description="Polar residues" evidence="1">
    <location>
        <begin position="391"/>
        <end position="402"/>
    </location>
</feature>
<dbReference type="RefSeq" id="WP_229779730.1">
    <property type="nucleotide sequence ID" value="NZ_BMPZ01000002.1"/>
</dbReference>
<dbReference type="Pfam" id="PF11737">
    <property type="entry name" value="DUF3300"/>
    <property type="match status" value="1"/>
</dbReference>
<accession>A0A917JJW6</accession>
<keyword evidence="2" id="KW-0732">Signal</keyword>
<sequence length="466" mass="54643">MKSGLNWRNLTIGIALSAVSLSSTMAVAASDNNDQARATSYGDGGQYSDSYDQQIFNRAQLEQMLAPIALYPDSLLTHILIAATYPLEIVQAYRWQQEYQYLNTKRLMRKAEKQNWDPSVKALVAFPSVLKQLNEDLDWTQNLGDAFLQNEARVLDSIQSLRQQAYQADNLDNMGNLAVRHVGQKIIIEPTRTEVIYVPYYDTRVVYGHWRWHKYPPVYWHMQPSYVGVNIGYGRHANYRHSHFYWNTGVQISFNYFFSSFHWHKRHVVVTSHRNSHYYRPRQRIVTSHGAKRWQHKPEHRRGVHYRSQSVEKRFSKSRHTKHQLTKSDKRSSHNVKSTAHKSREQHKAVQQRLNQTRVKSSHQTKHAQKTYSKPRLNNEARHKQPRVKAQYNTRNSNTQYKDSSRKASKTRTEQHQSVNKVPQRKQAQASRIRSQQSSQKSRSSNQSRSKSHKSNSHARTKSREK</sequence>
<feature type="signal peptide" evidence="2">
    <location>
        <begin position="1"/>
        <end position="28"/>
    </location>
</feature>
<feature type="chain" id="PRO_5037180492" description="DUF3300 domain-containing protein" evidence="2">
    <location>
        <begin position="29"/>
        <end position="466"/>
    </location>
</feature>
<comment type="caution">
    <text evidence="3">The sequence shown here is derived from an EMBL/GenBank/DDBJ whole genome shotgun (WGS) entry which is preliminary data.</text>
</comment>
<evidence type="ECO:0000313" key="4">
    <source>
        <dbReference type="Proteomes" id="UP000613743"/>
    </source>
</evidence>
<organism evidence="3 4">
    <name type="scientific">Shewanella gelidii</name>
    <dbReference type="NCBI Taxonomy" id="1642821"/>
    <lineage>
        <taxon>Bacteria</taxon>
        <taxon>Pseudomonadati</taxon>
        <taxon>Pseudomonadota</taxon>
        <taxon>Gammaproteobacteria</taxon>
        <taxon>Alteromonadales</taxon>
        <taxon>Shewanellaceae</taxon>
        <taxon>Shewanella</taxon>
    </lineage>
</organism>
<evidence type="ECO:0000256" key="1">
    <source>
        <dbReference type="SAM" id="MobiDB-lite"/>
    </source>
</evidence>
<reference evidence="3" key="2">
    <citation type="submission" date="2020-09" db="EMBL/GenBank/DDBJ databases">
        <authorList>
            <person name="Sun Q."/>
            <person name="Ohkuma M."/>
        </authorList>
    </citation>
    <scope>NUCLEOTIDE SEQUENCE</scope>
    <source>
        <strain evidence="3">JCM 30804</strain>
    </source>
</reference>
<dbReference type="Proteomes" id="UP000613743">
    <property type="component" value="Unassembled WGS sequence"/>
</dbReference>
<feature type="region of interest" description="Disordered" evidence="1">
    <location>
        <begin position="281"/>
        <end position="466"/>
    </location>
</feature>
<feature type="compositionally biased region" description="Basic residues" evidence="1">
    <location>
        <begin position="290"/>
        <end position="305"/>
    </location>
</feature>
<dbReference type="AlphaFoldDB" id="A0A917JJW6"/>
<keyword evidence="4" id="KW-1185">Reference proteome</keyword>
<dbReference type="PANTHER" id="PTHR40269:SF1">
    <property type="entry name" value="OUTER MEMBRANE PROTEIN"/>
    <property type="match status" value="1"/>
</dbReference>
<evidence type="ECO:0000256" key="2">
    <source>
        <dbReference type="SAM" id="SignalP"/>
    </source>
</evidence>
<dbReference type="EMBL" id="BMPZ01000002">
    <property type="protein sequence ID" value="GGI73113.1"/>
    <property type="molecule type" value="Genomic_DNA"/>
</dbReference>
<feature type="compositionally biased region" description="Basic residues" evidence="1">
    <location>
        <begin position="360"/>
        <end position="369"/>
    </location>
</feature>
<feature type="compositionally biased region" description="Basic and acidic residues" evidence="1">
    <location>
        <begin position="403"/>
        <end position="415"/>
    </location>
</feature>
<proteinExistence type="predicted"/>
<feature type="compositionally biased region" description="Basic residues" evidence="1">
    <location>
        <begin position="450"/>
        <end position="466"/>
    </location>
</feature>